<gene>
    <name evidence="2" type="ORF">M378DRAFT_176981</name>
</gene>
<dbReference type="EMBL" id="KN818229">
    <property type="protein sequence ID" value="KIL68282.1"/>
    <property type="molecule type" value="Genomic_DNA"/>
</dbReference>
<dbReference type="InParanoid" id="A0A0C2X2B2"/>
<accession>A0A0C2X2B2</accession>
<dbReference type="HOGENOM" id="CLU_1854737_0_0_1"/>
<organism evidence="2 3">
    <name type="scientific">Amanita muscaria (strain Koide BX008)</name>
    <dbReference type="NCBI Taxonomy" id="946122"/>
    <lineage>
        <taxon>Eukaryota</taxon>
        <taxon>Fungi</taxon>
        <taxon>Dikarya</taxon>
        <taxon>Basidiomycota</taxon>
        <taxon>Agaricomycotina</taxon>
        <taxon>Agaricomycetes</taxon>
        <taxon>Agaricomycetidae</taxon>
        <taxon>Agaricales</taxon>
        <taxon>Pluteineae</taxon>
        <taxon>Amanitaceae</taxon>
        <taxon>Amanita</taxon>
    </lineage>
</organism>
<proteinExistence type="predicted"/>
<dbReference type="Proteomes" id="UP000054549">
    <property type="component" value="Unassembled WGS sequence"/>
</dbReference>
<feature type="region of interest" description="Disordered" evidence="1">
    <location>
        <begin position="1"/>
        <end position="46"/>
    </location>
</feature>
<sequence>MKKEKMETKMKGKKMKGTEDLKENTNGATPSEDLRENTNGATPSDDLITSFHVVAGYTRLLLCILTSSSFKTHVKVCTRDGSKLERMIPMFKRKYEYQLFAKSMNIKPHGESKPMDDDSSDFELNLDEALEVCKAFPL</sequence>
<keyword evidence="3" id="KW-1185">Reference proteome</keyword>
<feature type="compositionally biased region" description="Basic and acidic residues" evidence="1">
    <location>
        <begin position="1"/>
        <end position="23"/>
    </location>
</feature>
<dbReference type="AlphaFoldDB" id="A0A0C2X2B2"/>
<evidence type="ECO:0000256" key="1">
    <source>
        <dbReference type="SAM" id="MobiDB-lite"/>
    </source>
</evidence>
<evidence type="ECO:0000313" key="2">
    <source>
        <dbReference type="EMBL" id="KIL68282.1"/>
    </source>
</evidence>
<evidence type="ECO:0000313" key="3">
    <source>
        <dbReference type="Proteomes" id="UP000054549"/>
    </source>
</evidence>
<protein>
    <submittedName>
        <fullName evidence="2">Uncharacterized protein</fullName>
    </submittedName>
</protein>
<reference evidence="2 3" key="1">
    <citation type="submission" date="2014-04" db="EMBL/GenBank/DDBJ databases">
        <title>Evolutionary Origins and Diversification of the Mycorrhizal Mutualists.</title>
        <authorList>
            <consortium name="DOE Joint Genome Institute"/>
            <consortium name="Mycorrhizal Genomics Consortium"/>
            <person name="Kohler A."/>
            <person name="Kuo A."/>
            <person name="Nagy L.G."/>
            <person name="Floudas D."/>
            <person name="Copeland A."/>
            <person name="Barry K.W."/>
            <person name="Cichocki N."/>
            <person name="Veneault-Fourrey C."/>
            <person name="LaButti K."/>
            <person name="Lindquist E.A."/>
            <person name="Lipzen A."/>
            <person name="Lundell T."/>
            <person name="Morin E."/>
            <person name="Murat C."/>
            <person name="Riley R."/>
            <person name="Ohm R."/>
            <person name="Sun H."/>
            <person name="Tunlid A."/>
            <person name="Henrissat B."/>
            <person name="Grigoriev I.V."/>
            <person name="Hibbett D.S."/>
            <person name="Martin F."/>
        </authorList>
    </citation>
    <scope>NUCLEOTIDE SEQUENCE [LARGE SCALE GENOMIC DNA]</scope>
    <source>
        <strain evidence="2 3">Koide BX008</strain>
    </source>
</reference>
<name>A0A0C2X2B2_AMAMK</name>